<dbReference type="InterPro" id="IPR001959">
    <property type="entry name" value="Transposase"/>
</dbReference>
<dbReference type="InterPro" id="IPR051399">
    <property type="entry name" value="RNA-guided_DNA_endo/Transpos"/>
</dbReference>
<comment type="caution">
    <text evidence="8">The sequence shown here is derived from an EMBL/GenBank/DDBJ whole genome shotgun (WGS) entry which is preliminary data.</text>
</comment>
<dbReference type="AlphaFoldDB" id="A0A4Y7R9Y4"/>
<keyword evidence="4 8" id="KW-0238">DNA-binding</keyword>
<dbReference type="NCBIfam" id="NF040570">
    <property type="entry name" value="guided_TnpB"/>
    <property type="match status" value="1"/>
</dbReference>
<evidence type="ECO:0000313" key="8">
    <source>
        <dbReference type="EMBL" id="TEB05775.1"/>
    </source>
</evidence>
<keyword evidence="9" id="KW-1185">Reference proteome</keyword>
<dbReference type="GO" id="GO:0032196">
    <property type="term" value="P:transposition"/>
    <property type="evidence" value="ECO:0007669"/>
    <property type="project" value="UniProtKB-KW"/>
</dbReference>
<dbReference type="GO" id="GO:0006310">
    <property type="term" value="P:DNA recombination"/>
    <property type="evidence" value="ECO:0007669"/>
    <property type="project" value="UniProtKB-KW"/>
</dbReference>
<dbReference type="Pfam" id="PF01385">
    <property type="entry name" value="OrfB_IS605"/>
    <property type="match status" value="1"/>
</dbReference>
<evidence type="ECO:0000313" key="9">
    <source>
        <dbReference type="Proteomes" id="UP000298324"/>
    </source>
</evidence>
<evidence type="ECO:0000256" key="1">
    <source>
        <dbReference type="ARBA" id="ARBA00008761"/>
    </source>
</evidence>
<proteinExistence type="inferred from homology"/>
<sequence>MQITVKVKLQPTKEQSKLLMETTKHYIYLVNQIVSDYAVADRNLKYSSKDVIADLPSAVKNQAIRDAKSVFAKYKKAVWANARLKPDEQREVKLPVLKKPVAIWNNQNYSLKEDVLSFPVFVEGKSKRMEMKAILTGYQKNLLNNKPGSLRITQKSGKYIAQIAVQVAENTAADSQIMGVDLGLKVPAVAVLESGKTKFFGNGRQNKFIKRKHRSVRRKLGKLKKLKAIKKLHDKEQRWMTDQDHKISRQIVRFAQENNVTTIRLEQLSGIRQTARTSRKNEKNLHTWSFYRLAQFIEYKAKLAGIHAEYVNPKHTSQKCPVCGGLNKATGRKYRCGCGYKTHRDRLGAINIISATVADGNSLPA</sequence>
<evidence type="ECO:0000256" key="4">
    <source>
        <dbReference type="ARBA" id="ARBA00023125"/>
    </source>
</evidence>
<dbReference type="GO" id="GO:0003677">
    <property type="term" value="F:DNA binding"/>
    <property type="evidence" value="ECO:0007669"/>
    <property type="project" value="UniProtKB-KW"/>
</dbReference>
<organism evidence="8 9">
    <name type="scientific">Pelotomaculum schinkii</name>
    <dbReference type="NCBI Taxonomy" id="78350"/>
    <lineage>
        <taxon>Bacteria</taxon>
        <taxon>Bacillati</taxon>
        <taxon>Bacillota</taxon>
        <taxon>Clostridia</taxon>
        <taxon>Eubacteriales</taxon>
        <taxon>Desulfotomaculaceae</taxon>
        <taxon>Pelotomaculum</taxon>
    </lineage>
</organism>
<evidence type="ECO:0000256" key="2">
    <source>
        <dbReference type="ARBA" id="ARBA00011044"/>
    </source>
</evidence>
<evidence type="ECO:0000259" key="6">
    <source>
        <dbReference type="Pfam" id="PF01385"/>
    </source>
</evidence>
<gene>
    <name evidence="8" type="ORF">Psch_02816</name>
</gene>
<keyword evidence="3" id="KW-0815">Transposition</keyword>
<comment type="similarity">
    <text evidence="2">In the N-terminal section; belongs to the transposase 2 family.</text>
</comment>
<dbReference type="PANTHER" id="PTHR30405">
    <property type="entry name" value="TRANSPOSASE"/>
    <property type="match status" value="1"/>
</dbReference>
<comment type="similarity">
    <text evidence="1">In the C-terminal section; belongs to the transposase 35 family.</text>
</comment>
<feature type="domain" description="Cas12f1-like TNB" evidence="7">
    <location>
        <begin position="290"/>
        <end position="352"/>
    </location>
</feature>
<dbReference type="NCBIfam" id="TIGR01766">
    <property type="entry name" value="IS200/IS605 family accessory protein TnpB-like domain"/>
    <property type="match status" value="1"/>
</dbReference>
<dbReference type="EMBL" id="QFGA01000002">
    <property type="protein sequence ID" value="TEB05775.1"/>
    <property type="molecule type" value="Genomic_DNA"/>
</dbReference>
<protein>
    <submittedName>
        <fullName evidence="8">Putative transposase DNA-binding domain protein</fullName>
    </submittedName>
</protein>
<name>A0A4Y7R9Y4_9FIRM</name>
<dbReference type="Pfam" id="PF07282">
    <property type="entry name" value="Cas12f1-like_TNB"/>
    <property type="match status" value="1"/>
</dbReference>
<accession>A0A4Y7R9Y4</accession>
<dbReference type="RefSeq" id="WP_190258511.1">
    <property type="nucleotide sequence ID" value="NZ_QFGA01000002.1"/>
</dbReference>
<evidence type="ECO:0000259" key="7">
    <source>
        <dbReference type="Pfam" id="PF07282"/>
    </source>
</evidence>
<dbReference type="PANTHER" id="PTHR30405:SF11">
    <property type="entry name" value="RNA-GUIDED DNA ENDONUCLEASE RV2885C-RELATED"/>
    <property type="match status" value="1"/>
</dbReference>
<reference evidence="8 9" key="1">
    <citation type="journal article" date="2018" name="Environ. Microbiol.">
        <title>Novel energy conservation strategies and behaviour of Pelotomaculum schinkii driving syntrophic propionate catabolism.</title>
        <authorList>
            <person name="Hidalgo-Ahumada C.A.P."/>
            <person name="Nobu M.K."/>
            <person name="Narihiro T."/>
            <person name="Tamaki H."/>
            <person name="Liu W.T."/>
            <person name="Kamagata Y."/>
            <person name="Stams A.J.M."/>
            <person name="Imachi H."/>
            <person name="Sousa D.Z."/>
        </authorList>
    </citation>
    <scope>NUCLEOTIDE SEQUENCE [LARGE SCALE GENOMIC DNA]</scope>
    <source>
        <strain evidence="8 9">HH</strain>
    </source>
</reference>
<evidence type="ECO:0000256" key="5">
    <source>
        <dbReference type="ARBA" id="ARBA00023172"/>
    </source>
</evidence>
<dbReference type="Proteomes" id="UP000298324">
    <property type="component" value="Unassembled WGS sequence"/>
</dbReference>
<dbReference type="InterPro" id="IPR010095">
    <property type="entry name" value="Cas12f1-like_TNB"/>
</dbReference>
<evidence type="ECO:0000256" key="3">
    <source>
        <dbReference type="ARBA" id="ARBA00022578"/>
    </source>
</evidence>
<feature type="domain" description="Probable transposase IS891/IS1136/IS1341" evidence="6">
    <location>
        <begin position="163"/>
        <end position="271"/>
    </location>
</feature>
<keyword evidence="5" id="KW-0233">DNA recombination</keyword>